<protein>
    <submittedName>
        <fullName evidence="9">AEC family transporter</fullName>
    </submittedName>
</protein>
<comment type="similarity">
    <text evidence="2">Belongs to the auxin efflux carrier (TC 2.A.69) family.</text>
</comment>
<proteinExistence type="inferred from homology"/>
<evidence type="ECO:0000313" key="9">
    <source>
        <dbReference type="EMBL" id="MBW6410459.1"/>
    </source>
</evidence>
<feature type="transmembrane region" description="Helical" evidence="8">
    <location>
        <begin position="6"/>
        <end position="25"/>
    </location>
</feature>
<keyword evidence="4" id="KW-1003">Cell membrane</keyword>
<keyword evidence="7 8" id="KW-0472">Membrane</keyword>
<dbReference type="PANTHER" id="PTHR36838">
    <property type="entry name" value="AUXIN EFFLUX CARRIER FAMILY PROTEIN"/>
    <property type="match status" value="1"/>
</dbReference>
<reference evidence="9 10" key="1">
    <citation type="submission" date="2021-07" db="EMBL/GenBank/DDBJ databases">
        <title>Clostridium weizhouense sp. nov., an anaerobic bacterium isolated from activated sludge of Petroleum wastewater.</title>
        <authorList>
            <person name="Li Q."/>
        </authorList>
    </citation>
    <scope>NUCLEOTIDE SEQUENCE [LARGE SCALE GENOMIC DNA]</scope>
    <source>
        <strain evidence="9 10">YB-6</strain>
    </source>
</reference>
<sequence>MQNIILALNVVLPLFITITLGYFIRKINLFDDHTLKIMNKVTFKVFLPLLLFFNVYKTNLKGVFNLKLVIFAPSIILVSCISMCFIIPIIEKENRKRGVLVQAIFRSNFVLFGLPVTLSLFGDENAGVPSLLIAIIVPMFNFLAVIVLEIFRGGKINLKETIKGIITNPLIVSSLLGIVFMLNGIRLPNVIEKTISDLSKVATPLALVVLGGSFKVNKIKGYTKQLIIGILGRLVVIPSIFVPIAIILGFRKIELATIMIMLAAPTAVSSFTMAEQMDGDSELAGQLVVFTSAFAVISIFLWVFFIKKLGYI</sequence>
<dbReference type="Pfam" id="PF03547">
    <property type="entry name" value="Mem_trans"/>
    <property type="match status" value="1"/>
</dbReference>
<evidence type="ECO:0000256" key="2">
    <source>
        <dbReference type="ARBA" id="ARBA00010145"/>
    </source>
</evidence>
<comment type="caution">
    <text evidence="9">The sequence shown here is derived from an EMBL/GenBank/DDBJ whole genome shotgun (WGS) entry which is preliminary data.</text>
</comment>
<feature type="transmembrane region" description="Helical" evidence="8">
    <location>
        <begin position="162"/>
        <end position="182"/>
    </location>
</feature>
<evidence type="ECO:0000256" key="5">
    <source>
        <dbReference type="ARBA" id="ARBA00022692"/>
    </source>
</evidence>
<feature type="transmembrane region" description="Helical" evidence="8">
    <location>
        <begin position="286"/>
        <end position="306"/>
    </location>
</feature>
<feature type="transmembrane region" description="Helical" evidence="8">
    <location>
        <begin position="226"/>
        <end position="248"/>
    </location>
</feature>
<evidence type="ECO:0000256" key="3">
    <source>
        <dbReference type="ARBA" id="ARBA00022448"/>
    </source>
</evidence>
<dbReference type="Gene3D" id="1.20.1530.20">
    <property type="match status" value="1"/>
</dbReference>
<evidence type="ECO:0000256" key="4">
    <source>
        <dbReference type="ARBA" id="ARBA00022475"/>
    </source>
</evidence>
<comment type="subcellular location">
    <subcellularLocation>
        <location evidence="1">Cell membrane</location>
        <topology evidence="1">Multi-pass membrane protein</topology>
    </subcellularLocation>
</comment>
<feature type="transmembrane region" description="Helical" evidence="8">
    <location>
        <begin position="103"/>
        <end position="122"/>
    </location>
</feature>
<feature type="transmembrane region" description="Helical" evidence="8">
    <location>
        <begin position="255"/>
        <end position="274"/>
    </location>
</feature>
<dbReference type="InterPro" id="IPR004776">
    <property type="entry name" value="Mem_transp_PIN-like"/>
</dbReference>
<evidence type="ECO:0000256" key="7">
    <source>
        <dbReference type="ARBA" id="ARBA00023136"/>
    </source>
</evidence>
<accession>A0ABS7APA4</accession>
<evidence type="ECO:0000313" key="10">
    <source>
        <dbReference type="Proteomes" id="UP001519921"/>
    </source>
</evidence>
<keyword evidence="10" id="KW-1185">Reference proteome</keyword>
<evidence type="ECO:0000256" key="1">
    <source>
        <dbReference type="ARBA" id="ARBA00004651"/>
    </source>
</evidence>
<gene>
    <name evidence="9" type="ORF">KYD98_10170</name>
</gene>
<name>A0ABS7APA4_9CLOT</name>
<feature type="transmembrane region" description="Helical" evidence="8">
    <location>
        <begin position="68"/>
        <end position="91"/>
    </location>
</feature>
<dbReference type="EMBL" id="JAHXPT010000007">
    <property type="protein sequence ID" value="MBW6410459.1"/>
    <property type="molecule type" value="Genomic_DNA"/>
</dbReference>
<evidence type="ECO:0000256" key="8">
    <source>
        <dbReference type="SAM" id="Phobius"/>
    </source>
</evidence>
<dbReference type="PANTHER" id="PTHR36838:SF4">
    <property type="entry name" value="AUXIN EFFLUX CARRIER FAMILY PROTEIN"/>
    <property type="match status" value="1"/>
</dbReference>
<keyword evidence="3" id="KW-0813">Transport</keyword>
<feature type="transmembrane region" description="Helical" evidence="8">
    <location>
        <begin position="128"/>
        <end position="150"/>
    </location>
</feature>
<keyword evidence="5 8" id="KW-0812">Transmembrane</keyword>
<dbReference type="Proteomes" id="UP001519921">
    <property type="component" value="Unassembled WGS sequence"/>
</dbReference>
<organism evidence="9 10">
    <name type="scientific">Clostridium weizhouense</name>
    <dbReference type="NCBI Taxonomy" id="2859781"/>
    <lineage>
        <taxon>Bacteria</taxon>
        <taxon>Bacillati</taxon>
        <taxon>Bacillota</taxon>
        <taxon>Clostridia</taxon>
        <taxon>Eubacteriales</taxon>
        <taxon>Clostridiaceae</taxon>
        <taxon>Clostridium</taxon>
    </lineage>
</organism>
<evidence type="ECO:0000256" key="6">
    <source>
        <dbReference type="ARBA" id="ARBA00022989"/>
    </source>
</evidence>
<dbReference type="RefSeq" id="WP_219779800.1">
    <property type="nucleotide sequence ID" value="NZ_JAHXPT010000007.1"/>
</dbReference>
<keyword evidence="6 8" id="KW-1133">Transmembrane helix</keyword>
<dbReference type="InterPro" id="IPR038770">
    <property type="entry name" value="Na+/solute_symporter_sf"/>
</dbReference>